<evidence type="ECO:0000313" key="3">
    <source>
        <dbReference type="Proteomes" id="UP001519654"/>
    </source>
</evidence>
<name>A0ABS5YS60_9ACTN</name>
<organism evidence="2 3">
    <name type="scientific">Paractinoplanes bogorensis</name>
    <dbReference type="NCBI Taxonomy" id="1610840"/>
    <lineage>
        <taxon>Bacteria</taxon>
        <taxon>Bacillati</taxon>
        <taxon>Actinomycetota</taxon>
        <taxon>Actinomycetes</taxon>
        <taxon>Micromonosporales</taxon>
        <taxon>Micromonosporaceae</taxon>
        <taxon>Paractinoplanes</taxon>
    </lineage>
</organism>
<dbReference type="SUPFAM" id="SSF51445">
    <property type="entry name" value="(Trans)glycosidases"/>
    <property type="match status" value="1"/>
</dbReference>
<accession>A0ABS5YS60</accession>
<gene>
    <name evidence="2" type="ORF">KOI35_22575</name>
</gene>
<proteinExistence type="predicted"/>
<protein>
    <recommendedName>
        <fullName evidence="4">Asl1-like glycosyl hydrolase catalytic domain-containing protein</fullName>
    </recommendedName>
</protein>
<dbReference type="RefSeq" id="WP_215789665.1">
    <property type="nucleotide sequence ID" value="NZ_JAHKKG010000007.1"/>
</dbReference>
<evidence type="ECO:0008006" key="4">
    <source>
        <dbReference type="Google" id="ProtNLM"/>
    </source>
</evidence>
<reference evidence="2 3" key="1">
    <citation type="submission" date="2021-06" db="EMBL/GenBank/DDBJ databases">
        <title>Actinoplanes lichenicola sp. nov., and Actinoplanes ovalisporus sp. nov., isolated from lichen in Thailand.</title>
        <authorList>
            <person name="Saeng-In P."/>
            <person name="Kanchanasin P."/>
            <person name="Yuki M."/>
            <person name="Kudo T."/>
            <person name="Ohkuma M."/>
            <person name="Phongsopitanun W."/>
            <person name="Tanasupawat S."/>
        </authorList>
    </citation>
    <scope>NUCLEOTIDE SEQUENCE [LARGE SCALE GENOMIC DNA]</scope>
    <source>
        <strain evidence="2 3">NBRC 110975</strain>
    </source>
</reference>
<dbReference type="Proteomes" id="UP001519654">
    <property type="component" value="Unassembled WGS sequence"/>
</dbReference>
<sequence>MVIAATAPGSTPPAPATTTVTIDPTGPSRLLNNPAWYQNQQSALPPGDFRSVASLSVQITRVWLSPDAILTKDGWASKYRLLDQAAAYSHRIMLVILPCDKLFEKADPGECLTRTEEGLKHFKERYPSIGYVEFYNELDTEMTATDYYHWYRRGYEMVNRVNAELAPSIPVEVGGPSASGFRYCETSDSGWIKDFLQAYAEDPAPGKRLDFISYHSYNLAQKELDACRQPVFPPHAALEKTMLSDLLGRLGLPTDIPVYVTESGLFAGPKTGTTVDNRPNPPALDQQIQAAGMATIDMYYTLGGMDAQFHWGFNHDTWDRKSMFVDDVDGAVLPYFSMVRMQTMLKRNLLTDTAVDSAPYNGRGINVLATADESGLAAMVTNYQAFDRTDEHSVTFDPGVLPWAGRRIRFERYLIDATHSNYNANPDRAGLEKVEDFVFAAGADLRRSFPARPNSVSLVVYTPLSATD</sequence>
<evidence type="ECO:0000256" key="1">
    <source>
        <dbReference type="SAM" id="MobiDB-lite"/>
    </source>
</evidence>
<evidence type="ECO:0000313" key="2">
    <source>
        <dbReference type="EMBL" id="MBU2666292.1"/>
    </source>
</evidence>
<dbReference type="EMBL" id="JAHKKG010000007">
    <property type="protein sequence ID" value="MBU2666292.1"/>
    <property type="molecule type" value="Genomic_DNA"/>
</dbReference>
<feature type="compositionally biased region" description="Low complexity" evidence="1">
    <location>
        <begin position="16"/>
        <end position="25"/>
    </location>
</feature>
<feature type="region of interest" description="Disordered" evidence="1">
    <location>
        <begin position="1"/>
        <end position="25"/>
    </location>
</feature>
<dbReference type="Gene3D" id="3.20.20.80">
    <property type="entry name" value="Glycosidases"/>
    <property type="match status" value="1"/>
</dbReference>
<dbReference type="InterPro" id="IPR017853">
    <property type="entry name" value="GH"/>
</dbReference>
<keyword evidence="3" id="KW-1185">Reference proteome</keyword>
<comment type="caution">
    <text evidence="2">The sequence shown here is derived from an EMBL/GenBank/DDBJ whole genome shotgun (WGS) entry which is preliminary data.</text>
</comment>